<feature type="signal peptide" evidence="7">
    <location>
        <begin position="1"/>
        <end position="28"/>
    </location>
</feature>
<dbReference type="GeneID" id="106809269"/>
<keyword evidence="9" id="KW-1185">Reference proteome</keyword>
<dbReference type="InterPro" id="IPR052612">
    <property type="entry name" value="ANP_Clearance_Receptor"/>
</dbReference>
<evidence type="ECO:0000256" key="4">
    <source>
        <dbReference type="ARBA" id="ARBA00023136"/>
    </source>
</evidence>
<dbReference type="Proteomes" id="UP000695022">
    <property type="component" value="Unplaced"/>
</dbReference>
<organism evidence="9 10">
    <name type="scientific">Priapulus caudatus</name>
    <name type="common">Priapulid worm</name>
    <dbReference type="NCBI Taxonomy" id="37621"/>
    <lineage>
        <taxon>Eukaryota</taxon>
        <taxon>Metazoa</taxon>
        <taxon>Ecdysozoa</taxon>
        <taxon>Scalidophora</taxon>
        <taxon>Priapulida</taxon>
        <taxon>Priapulimorpha</taxon>
        <taxon>Priapulimorphida</taxon>
        <taxon>Priapulidae</taxon>
        <taxon>Priapulus</taxon>
    </lineage>
</organism>
<dbReference type="InterPro" id="IPR028082">
    <property type="entry name" value="Peripla_BP_I"/>
</dbReference>
<dbReference type="InterPro" id="IPR001828">
    <property type="entry name" value="ANF_lig-bd_rcpt"/>
</dbReference>
<dbReference type="RefSeq" id="XP_014667767.1">
    <property type="nucleotide sequence ID" value="XM_014812281.1"/>
</dbReference>
<keyword evidence="4 6" id="KW-0472">Membrane</keyword>
<evidence type="ECO:0000256" key="1">
    <source>
        <dbReference type="ARBA" id="ARBA00004370"/>
    </source>
</evidence>
<dbReference type="PANTHER" id="PTHR44755">
    <property type="entry name" value="NATRIURETIC PEPTIDE RECEPTOR 3-RELATED"/>
    <property type="match status" value="1"/>
</dbReference>
<sequence>MPRGAARNIRHLALLLLLLLQFVVNADGRNFRLGVLAPVSGSWPVGRTILGAATVTVDEIMSDASDFSAIVGSGHSLSFMYENTDCNAATGLERIVHLWSAGHVDAFIGPGCDDVCYGCALLAGKWGMPIISWGCMLPEFSDKTTFPTFYRTVSPYQYTSQLVIGLMRHYGWRRLALITVSDPLWQLASRLTKVELQEAGFEVHDYLVFDVLETRVADSVKHVYQDAVNRSRVILFYAHLDEVTTFMQLYGGNLDDEYAVLAIDMFLKPYAQTLNLTVERTTNINLYEGIINIVAQGQPNINGYADFQDGVRNAMAKEPFNMPMEPWERVDVFASYLRQAILLYAHALNATLARGVAIDNVTAALIPELFATSFWDTTDPVRMNSYGDKKPSYVLYNIRNGSQVEIGTFLSSDEKIDFRDDVSITWPSGRTDRPTGEPRCGWENEHCEHEHNNNYAIVASIACVCGSLVISGLAIIIYRLKNAKINSRPKNMGQEIPRSALELQKLMNSKNIGKKRKNKYHKDHARQPIQEKGMEKVVQPVPTFKQKMGESNNSYFNRMDKEVQAAKQRAEFEVKWDVEVTQQRDNKVYVKPATPLESVQRKTKQKSREVAEQKKHVSLQEQKQALDFTRTDKVEFGR</sequence>
<evidence type="ECO:0000259" key="8">
    <source>
        <dbReference type="Pfam" id="PF01094"/>
    </source>
</evidence>
<feature type="compositionally biased region" description="Basic and acidic residues" evidence="5">
    <location>
        <begin position="606"/>
        <end position="615"/>
    </location>
</feature>
<dbReference type="Pfam" id="PF01094">
    <property type="entry name" value="ANF_receptor"/>
    <property type="match status" value="1"/>
</dbReference>
<accession>A0ABM1E6E6</accession>
<reference evidence="10" key="1">
    <citation type="submission" date="2025-08" db="UniProtKB">
        <authorList>
            <consortium name="RefSeq"/>
        </authorList>
    </citation>
    <scope>IDENTIFICATION</scope>
</reference>
<feature type="domain" description="Receptor ligand binding region" evidence="8">
    <location>
        <begin position="73"/>
        <end position="398"/>
    </location>
</feature>
<comment type="subcellular location">
    <subcellularLocation>
        <location evidence="1">Membrane</location>
    </subcellularLocation>
</comment>
<keyword evidence="7" id="KW-0732">Signal</keyword>
<feature type="chain" id="PRO_5046528872" evidence="7">
    <location>
        <begin position="29"/>
        <end position="638"/>
    </location>
</feature>
<feature type="transmembrane region" description="Helical" evidence="6">
    <location>
        <begin position="455"/>
        <end position="478"/>
    </location>
</feature>
<dbReference type="PANTHER" id="PTHR44755:SF8">
    <property type="entry name" value="RECEPTOR LIGAND BINDING REGION DOMAIN-CONTAINING PROTEIN"/>
    <property type="match status" value="1"/>
</dbReference>
<dbReference type="Gene3D" id="3.40.50.2300">
    <property type="match status" value="2"/>
</dbReference>
<evidence type="ECO:0000256" key="2">
    <source>
        <dbReference type="ARBA" id="ARBA00022692"/>
    </source>
</evidence>
<protein>
    <submittedName>
        <fullName evidence="10">Guanylate cyclase 2G-like</fullName>
    </submittedName>
</protein>
<evidence type="ECO:0000256" key="3">
    <source>
        <dbReference type="ARBA" id="ARBA00022989"/>
    </source>
</evidence>
<gene>
    <name evidence="10" type="primary">LOC106809269</name>
</gene>
<evidence type="ECO:0000256" key="6">
    <source>
        <dbReference type="SAM" id="Phobius"/>
    </source>
</evidence>
<proteinExistence type="predicted"/>
<evidence type="ECO:0000313" key="10">
    <source>
        <dbReference type="RefSeq" id="XP_014667767.1"/>
    </source>
</evidence>
<dbReference type="CDD" id="cd06352">
    <property type="entry name" value="PBP1_NPR_GC-like"/>
    <property type="match status" value="1"/>
</dbReference>
<dbReference type="SUPFAM" id="SSF53822">
    <property type="entry name" value="Periplasmic binding protein-like I"/>
    <property type="match status" value="1"/>
</dbReference>
<evidence type="ECO:0000256" key="5">
    <source>
        <dbReference type="SAM" id="MobiDB-lite"/>
    </source>
</evidence>
<keyword evidence="3 6" id="KW-1133">Transmembrane helix</keyword>
<keyword evidence="2 6" id="KW-0812">Transmembrane</keyword>
<evidence type="ECO:0000256" key="7">
    <source>
        <dbReference type="SAM" id="SignalP"/>
    </source>
</evidence>
<evidence type="ECO:0000313" key="9">
    <source>
        <dbReference type="Proteomes" id="UP000695022"/>
    </source>
</evidence>
<name>A0ABM1E6E6_PRICU</name>
<feature type="region of interest" description="Disordered" evidence="5">
    <location>
        <begin position="597"/>
        <end position="624"/>
    </location>
</feature>